<dbReference type="Proteomes" id="UP001139502">
    <property type="component" value="Unassembled WGS sequence"/>
</dbReference>
<comment type="caution">
    <text evidence="5">The sequence shown here is derived from an EMBL/GenBank/DDBJ whole genome shotgun (WGS) entry which is preliminary data.</text>
</comment>
<name>A0A9X2KGU2_9MICC</name>
<feature type="region of interest" description="Disordered" evidence="3">
    <location>
        <begin position="210"/>
        <end position="229"/>
    </location>
</feature>
<dbReference type="InterPro" id="IPR002123">
    <property type="entry name" value="Plipid/glycerol_acylTrfase"/>
</dbReference>
<dbReference type="PANTHER" id="PTHR10434:SF11">
    <property type="entry name" value="1-ACYL-SN-GLYCEROL-3-PHOSPHATE ACYLTRANSFERASE"/>
    <property type="match status" value="1"/>
</dbReference>
<dbReference type="RefSeq" id="WP_254164087.1">
    <property type="nucleotide sequence ID" value="NZ_JANAFB010000001.1"/>
</dbReference>
<dbReference type="GO" id="GO:0003841">
    <property type="term" value="F:1-acylglycerol-3-phosphate O-acyltransferase activity"/>
    <property type="evidence" value="ECO:0007669"/>
    <property type="project" value="TreeGrafter"/>
</dbReference>
<dbReference type="GO" id="GO:0006654">
    <property type="term" value="P:phosphatidic acid biosynthetic process"/>
    <property type="evidence" value="ECO:0007669"/>
    <property type="project" value="TreeGrafter"/>
</dbReference>
<sequence length="229" mass="25165">MKAYELAQAGITGLCKTVFRARVTGLENFPMEGPVIVASNHLAFLDSVIISALMPRRVAFLAKAEYVNSPGLRGRFMKRFFELIDIIPVNRSDQAERLKALDIGLERLEQGGVFGIYPEGTRSRDGFLYRGKVGVAWLAHKTGAPVVPVGIIGTERIQPPGARLIRPVRFTVRVGEPLTFETLGDQQTGPRRRQTTDVIMDRIAALSGQARKNDYNTSPSLDKDAGTLA</sequence>
<evidence type="ECO:0000313" key="6">
    <source>
        <dbReference type="Proteomes" id="UP001139502"/>
    </source>
</evidence>
<dbReference type="CDD" id="cd07989">
    <property type="entry name" value="LPLAT_AGPAT-like"/>
    <property type="match status" value="1"/>
</dbReference>
<dbReference type="GO" id="GO:0005886">
    <property type="term" value="C:plasma membrane"/>
    <property type="evidence" value="ECO:0007669"/>
    <property type="project" value="TreeGrafter"/>
</dbReference>
<evidence type="ECO:0000313" key="5">
    <source>
        <dbReference type="EMBL" id="MCP3424493.1"/>
    </source>
</evidence>
<keyword evidence="6" id="KW-1185">Reference proteome</keyword>
<dbReference type="PANTHER" id="PTHR10434">
    <property type="entry name" value="1-ACYL-SN-GLYCEROL-3-PHOSPHATE ACYLTRANSFERASE"/>
    <property type="match status" value="1"/>
</dbReference>
<keyword evidence="2 5" id="KW-0012">Acyltransferase</keyword>
<gene>
    <name evidence="5" type="ORF">NBM05_00190</name>
</gene>
<proteinExistence type="predicted"/>
<evidence type="ECO:0000256" key="1">
    <source>
        <dbReference type="ARBA" id="ARBA00022679"/>
    </source>
</evidence>
<dbReference type="SUPFAM" id="SSF69593">
    <property type="entry name" value="Glycerol-3-phosphate (1)-acyltransferase"/>
    <property type="match status" value="1"/>
</dbReference>
<organism evidence="5 6">
    <name type="scientific">Rothia santali</name>
    <dbReference type="NCBI Taxonomy" id="2949643"/>
    <lineage>
        <taxon>Bacteria</taxon>
        <taxon>Bacillati</taxon>
        <taxon>Actinomycetota</taxon>
        <taxon>Actinomycetes</taxon>
        <taxon>Micrococcales</taxon>
        <taxon>Micrococcaceae</taxon>
        <taxon>Rothia</taxon>
    </lineage>
</organism>
<evidence type="ECO:0000259" key="4">
    <source>
        <dbReference type="SMART" id="SM00563"/>
    </source>
</evidence>
<keyword evidence="1" id="KW-0808">Transferase</keyword>
<reference evidence="5" key="1">
    <citation type="submission" date="2022-06" db="EMBL/GenBank/DDBJ databases">
        <title>Rothia sp. isolated from sandalwood seedling.</title>
        <authorList>
            <person name="Tuikhar N."/>
            <person name="Kirdat K."/>
            <person name="Thorat V."/>
            <person name="Swetha P."/>
            <person name="Padma S."/>
            <person name="Sundararaj R."/>
            <person name="Yadav A."/>
        </authorList>
    </citation>
    <scope>NUCLEOTIDE SEQUENCE</scope>
    <source>
        <strain evidence="5">AR01</strain>
    </source>
</reference>
<dbReference type="AlphaFoldDB" id="A0A9X2KGU2"/>
<evidence type="ECO:0000256" key="2">
    <source>
        <dbReference type="ARBA" id="ARBA00023315"/>
    </source>
</evidence>
<feature type="domain" description="Phospholipid/glycerol acyltransferase" evidence="4">
    <location>
        <begin position="35"/>
        <end position="154"/>
    </location>
</feature>
<dbReference type="Pfam" id="PF01553">
    <property type="entry name" value="Acyltransferase"/>
    <property type="match status" value="1"/>
</dbReference>
<dbReference type="SMART" id="SM00563">
    <property type="entry name" value="PlsC"/>
    <property type="match status" value="1"/>
</dbReference>
<protein>
    <submittedName>
        <fullName evidence="5">1-acyl-sn-glycerol-3-phosphate acyltransferase</fullName>
    </submittedName>
</protein>
<dbReference type="EMBL" id="JANAFB010000001">
    <property type="protein sequence ID" value="MCP3424493.1"/>
    <property type="molecule type" value="Genomic_DNA"/>
</dbReference>
<evidence type="ECO:0000256" key="3">
    <source>
        <dbReference type="SAM" id="MobiDB-lite"/>
    </source>
</evidence>
<accession>A0A9X2KGU2</accession>